<keyword evidence="1 7" id="KW-0808">Transferase</keyword>
<sequence>MAVPNRDTLEPGTFIDCYRIVRTIGKGGFSLIYLAKDDETGDEAVIKEFMPKKIARRLENKWVEAIDENSRVSMIRSLRLFFQEAKAMAALRHPNIVGVRGLYLAHGTGYLVMQHERGRNLAQFVHERGGALSTTLLLRIFLPLLDALMLIHARSMLHLDIKPGNIHLRHGHDPLLLDLGAVQVMSSGRSLGGQVITAGYSPPEQYTSGGNIGPWTDVYAVGASMRSCIEAKTPQPSPERVEKDVMVPLAEVMKDRYPAGLLEAVDWSMELEPEKRPQDAGELLTVLQSQDYALPKSTLRELLPSFQAGGDINSATTGLRIGATSSTLTQDL</sequence>
<dbReference type="CDD" id="cd14014">
    <property type="entry name" value="STKc_PknB_like"/>
    <property type="match status" value="1"/>
</dbReference>
<dbReference type="PANTHER" id="PTHR43289:SF34">
    <property type="entry name" value="SERINE_THREONINE-PROTEIN KINASE YBDM-RELATED"/>
    <property type="match status" value="1"/>
</dbReference>
<dbReference type="InterPro" id="IPR000719">
    <property type="entry name" value="Prot_kinase_dom"/>
</dbReference>
<evidence type="ECO:0000313" key="7">
    <source>
        <dbReference type="EMBL" id="WPL16202.1"/>
    </source>
</evidence>
<dbReference type="InterPro" id="IPR017441">
    <property type="entry name" value="Protein_kinase_ATP_BS"/>
</dbReference>
<protein>
    <submittedName>
        <fullName evidence="7">Serine/threonine-protein kinase D</fullName>
        <ecNumber evidence="7">2.7.11.1</ecNumber>
    </submittedName>
</protein>
<evidence type="ECO:0000259" key="6">
    <source>
        <dbReference type="PROSITE" id="PS50011"/>
    </source>
</evidence>
<reference evidence="7 8" key="1">
    <citation type="journal article" date="2023" name="Microorganisms">
        <title>Thiorhodovibrio frisius and Trv. litoralis spp. nov., Two Novel Members from a Clade of Fastidious Purple Sulfur Bacteria That Exhibit Unique Red-Shifted Light-Harvesting Capabilities.</title>
        <authorList>
            <person name="Methner A."/>
            <person name="Kuzyk S.B."/>
            <person name="Petersen J."/>
            <person name="Bauer S."/>
            <person name="Brinkmann H."/>
            <person name="Sichau K."/>
            <person name="Wanner G."/>
            <person name="Wolf J."/>
            <person name="Neumann-Schaal M."/>
            <person name="Henke P."/>
            <person name="Tank M."/>
            <person name="Sproer C."/>
            <person name="Bunk B."/>
            <person name="Overmann J."/>
        </authorList>
    </citation>
    <scope>NUCLEOTIDE SEQUENCE [LARGE SCALE GENOMIC DNA]</scope>
    <source>
        <strain evidence="7 8">DSM 6702</strain>
    </source>
</reference>
<dbReference type="Pfam" id="PF00069">
    <property type="entry name" value="Pkinase"/>
    <property type="match status" value="1"/>
</dbReference>
<dbReference type="Proteomes" id="UP001432180">
    <property type="component" value="Chromosome"/>
</dbReference>
<organism evidence="7 8">
    <name type="scientific">Thiorhodovibrio winogradskyi</name>
    <dbReference type="NCBI Taxonomy" id="77007"/>
    <lineage>
        <taxon>Bacteria</taxon>
        <taxon>Pseudomonadati</taxon>
        <taxon>Pseudomonadota</taxon>
        <taxon>Gammaproteobacteria</taxon>
        <taxon>Chromatiales</taxon>
        <taxon>Chromatiaceae</taxon>
        <taxon>Thiorhodovibrio</taxon>
    </lineage>
</organism>
<dbReference type="InterPro" id="IPR011009">
    <property type="entry name" value="Kinase-like_dom_sf"/>
</dbReference>
<keyword evidence="8" id="KW-1185">Reference proteome</keyword>
<evidence type="ECO:0000256" key="4">
    <source>
        <dbReference type="ARBA" id="ARBA00022840"/>
    </source>
</evidence>
<evidence type="ECO:0000256" key="3">
    <source>
        <dbReference type="ARBA" id="ARBA00022777"/>
    </source>
</evidence>
<accession>A0ABZ0S5D2</accession>
<dbReference type="EMBL" id="CP121472">
    <property type="protein sequence ID" value="WPL16202.1"/>
    <property type="molecule type" value="Genomic_DNA"/>
</dbReference>
<dbReference type="SUPFAM" id="SSF56112">
    <property type="entry name" value="Protein kinase-like (PK-like)"/>
    <property type="match status" value="1"/>
</dbReference>
<evidence type="ECO:0000256" key="1">
    <source>
        <dbReference type="ARBA" id="ARBA00022679"/>
    </source>
</evidence>
<proteinExistence type="predicted"/>
<dbReference type="PROSITE" id="PS00107">
    <property type="entry name" value="PROTEIN_KINASE_ATP"/>
    <property type="match status" value="1"/>
</dbReference>
<dbReference type="Gene3D" id="3.30.200.20">
    <property type="entry name" value="Phosphorylase Kinase, domain 1"/>
    <property type="match status" value="1"/>
</dbReference>
<evidence type="ECO:0000313" key="8">
    <source>
        <dbReference type="Proteomes" id="UP001432180"/>
    </source>
</evidence>
<keyword evidence="3 7" id="KW-0418">Kinase</keyword>
<dbReference type="GO" id="GO:0004674">
    <property type="term" value="F:protein serine/threonine kinase activity"/>
    <property type="evidence" value="ECO:0007669"/>
    <property type="project" value="UniProtKB-EC"/>
</dbReference>
<evidence type="ECO:0000256" key="2">
    <source>
        <dbReference type="ARBA" id="ARBA00022741"/>
    </source>
</evidence>
<dbReference type="PANTHER" id="PTHR43289">
    <property type="entry name" value="MITOGEN-ACTIVATED PROTEIN KINASE KINASE KINASE 20-RELATED"/>
    <property type="match status" value="1"/>
</dbReference>
<keyword evidence="4 5" id="KW-0067">ATP-binding</keyword>
<dbReference type="EC" id="2.7.11.1" evidence="7"/>
<evidence type="ECO:0000256" key="5">
    <source>
        <dbReference type="PROSITE-ProRule" id="PRU10141"/>
    </source>
</evidence>
<feature type="domain" description="Protein kinase" evidence="6">
    <location>
        <begin position="18"/>
        <end position="293"/>
    </location>
</feature>
<dbReference type="SMART" id="SM00220">
    <property type="entry name" value="S_TKc"/>
    <property type="match status" value="1"/>
</dbReference>
<name>A0ABZ0S5D2_9GAMM</name>
<dbReference type="RefSeq" id="WP_328986750.1">
    <property type="nucleotide sequence ID" value="NZ_CP121472.1"/>
</dbReference>
<dbReference type="PROSITE" id="PS50011">
    <property type="entry name" value="PROTEIN_KINASE_DOM"/>
    <property type="match status" value="1"/>
</dbReference>
<keyword evidence="2 5" id="KW-0547">Nucleotide-binding</keyword>
<feature type="binding site" evidence="5">
    <location>
        <position position="53"/>
    </location>
    <ligand>
        <name>ATP</name>
        <dbReference type="ChEBI" id="CHEBI:30616"/>
    </ligand>
</feature>
<dbReference type="Gene3D" id="1.10.510.10">
    <property type="entry name" value="Transferase(Phosphotransferase) domain 1"/>
    <property type="match status" value="1"/>
</dbReference>
<gene>
    <name evidence="7" type="primary">spkD</name>
    <name evidence="7" type="ORF">Thiowin_01155</name>
</gene>